<evidence type="ECO:0000313" key="7">
    <source>
        <dbReference type="Proteomes" id="UP000004754"/>
    </source>
</evidence>
<dbReference type="InterPro" id="IPR016030">
    <property type="entry name" value="CblAdoTrfase-like"/>
</dbReference>
<comment type="caution">
    <text evidence="6">The sequence shown here is derived from an EMBL/GenBank/DDBJ whole genome shotgun (WGS) entry which is preliminary data.</text>
</comment>
<sequence length="268" mass="30669">MKVITEASLRRIIRSDARRFVLEKDKILSPAAREFLTDRKIAIVQERTAGKPPEEERPIVSPDEQKKTMPRAEEAATEKAAYIDFESGAFYTRKPEHMTQLFGNQLVSKDHPRIIFRGMLDAVQAEVILVQTEIISKRGSEKLASALEEVLQTLRMMMRCDVLDESFEKKTILGLNHDEIREHSHHPMRHYNIKQMVLPDKSLGADYARLNHLRTAIRRTEIAAVSAYREGGGMNRSDIVEGLNRLSSVLHIIMCRYLAGWYNDSPAD</sequence>
<keyword evidence="3" id="KW-0067">ATP-binding</keyword>
<dbReference type="InterPro" id="IPR009194">
    <property type="entry name" value="AdoTrfase_EutT"/>
</dbReference>
<dbReference type="AlphaFoldDB" id="E6MI94"/>
<dbReference type="InterPro" id="IPR036451">
    <property type="entry name" value="CblAdoTrfase-like_sf"/>
</dbReference>
<feature type="domain" description="Cobalamin adenosyltransferase-like" evidence="5">
    <location>
        <begin position="93"/>
        <end position="255"/>
    </location>
</feature>
<evidence type="ECO:0000256" key="4">
    <source>
        <dbReference type="SAM" id="MobiDB-lite"/>
    </source>
</evidence>
<evidence type="ECO:0000256" key="1">
    <source>
        <dbReference type="ARBA" id="ARBA00022679"/>
    </source>
</evidence>
<dbReference type="RefSeq" id="WP_006599049.1">
    <property type="nucleotide sequence ID" value="NZ_GL622359.1"/>
</dbReference>
<organism evidence="6 7">
    <name type="scientific">Pseudoramibacter alactolyticus ATCC 23263</name>
    <dbReference type="NCBI Taxonomy" id="887929"/>
    <lineage>
        <taxon>Bacteria</taxon>
        <taxon>Bacillati</taxon>
        <taxon>Bacillota</taxon>
        <taxon>Clostridia</taxon>
        <taxon>Eubacteriales</taxon>
        <taxon>Eubacteriaceae</taxon>
        <taxon>Pseudoramibacter</taxon>
    </lineage>
</organism>
<evidence type="ECO:0000313" key="6">
    <source>
        <dbReference type="EMBL" id="EFV01246.1"/>
    </source>
</evidence>
<proteinExistence type="predicted"/>
<keyword evidence="2" id="KW-0547">Nucleotide-binding</keyword>
<name>E6MI94_9FIRM</name>
<dbReference type="GO" id="GO:0005524">
    <property type="term" value="F:ATP binding"/>
    <property type="evidence" value="ECO:0007669"/>
    <property type="project" value="UniProtKB-KW"/>
</dbReference>
<dbReference type="GO" id="GO:0009236">
    <property type="term" value="P:cobalamin biosynthetic process"/>
    <property type="evidence" value="ECO:0007669"/>
    <property type="project" value="InterPro"/>
</dbReference>
<gene>
    <name evidence="6" type="ORF">HMP0721_1627</name>
</gene>
<dbReference type="SUPFAM" id="SSF89028">
    <property type="entry name" value="Cobalamin adenosyltransferase-like"/>
    <property type="match status" value="1"/>
</dbReference>
<accession>E6MI94</accession>
<dbReference type="eggNOG" id="COG4812">
    <property type="taxonomic scope" value="Bacteria"/>
</dbReference>
<feature type="region of interest" description="Disordered" evidence="4">
    <location>
        <begin position="47"/>
        <end position="69"/>
    </location>
</feature>
<keyword evidence="1 6" id="KW-0808">Transferase</keyword>
<evidence type="ECO:0000256" key="2">
    <source>
        <dbReference type="ARBA" id="ARBA00022741"/>
    </source>
</evidence>
<dbReference type="PIRSF" id="PIRSF012294">
    <property type="entry name" value="ATR_EutT"/>
    <property type="match status" value="1"/>
</dbReference>
<dbReference type="HOGENOM" id="CLU_093470_1_0_9"/>
<protein>
    <submittedName>
        <fullName evidence="6">Putative ATP:cob(I)alamin adenosyltransferase</fullName>
    </submittedName>
</protein>
<evidence type="ECO:0000256" key="3">
    <source>
        <dbReference type="ARBA" id="ARBA00022840"/>
    </source>
</evidence>
<dbReference type="Proteomes" id="UP000004754">
    <property type="component" value="Unassembled WGS sequence"/>
</dbReference>
<dbReference type="Gene3D" id="1.20.1200.10">
    <property type="entry name" value="Cobalamin adenosyltransferase-like"/>
    <property type="match status" value="1"/>
</dbReference>
<dbReference type="GO" id="GO:0006580">
    <property type="term" value="P:ethanolamine metabolic process"/>
    <property type="evidence" value="ECO:0007669"/>
    <property type="project" value="InterPro"/>
</dbReference>
<evidence type="ECO:0000259" key="5">
    <source>
        <dbReference type="Pfam" id="PF01923"/>
    </source>
</evidence>
<feature type="compositionally biased region" description="Basic and acidic residues" evidence="4">
    <location>
        <begin position="48"/>
        <end position="69"/>
    </location>
</feature>
<dbReference type="EMBL" id="AEQN01000022">
    <property type="protein sequence ID" value="EFV01246.1"/>
    <property type="molecule type" value="Genomic_DNA"/>
</dbReference>
<keyword evidence="7" id="KW-1185">Reference proteome</keyword>
<dbReference type="OrthoDB" id="306726at2"/>
<reference evidence="6 7" key="1">
    <citation type="submission" date="2010-12" db="EMBL/GenBank/DDBJ databases">
        <authorList>
            <person name="Muzny D."/>
            <person name="Qin X."/>
            <person name="Deng J."/>
            <person name="Jiang H."/>
            <person name="Liu Y."/>
            <person name="Qu J."/>
            <person name="Song X.-Z."/>
            <person name="Zhang L."/>
            <person name="Thornton R."/>
            <person name="Coyle M."/>
            <person name="Francisco L."/>
            <person name="Jackson L."/>
            <person name="Javaid M."/>
            <person name="Korchina V."/>
            <person name="Kovar C."/>
            <person name="Mata R."/>
            <person name="Mathew T."/>
            <person name="Ngo R."/>
            <person name="Nguyen L."/>
            <person name="Nguyen N."/>
            <person name="Okwuonu G."/>
            <person name="Ongeri F."/>
            <person name="Pham C."/>
            <person name="Simmons D."/>
            <person name="Wilczek-Boney K."/>
            <person name="Hale W."/>
            <person name="Jakkamsetti A."/>
            <person name="Pham P."/>
            <person name="Ruth R."/>
            <person name="San Lucas F."/>
            <person name="Warren J."/>
            <person name="Zhang J."/>
            <person name="Zhao Z."/>
            <person name="Zhou C."/>
            <person name="Zhu D."/>
            <person name="Lee S."/>
            <person name="Bess C."/>
            <person name="Blankenburg K."/>
            <person name="Forbes L."/>
            <person name="Fu Q."/>
            <person name="Gubbala S."/>
            <person name="Hirani K."/>
            <person name="Jayaseelan J.C."/>
            <person name="Lara F."/>
            <person name="Munidasa M."/>
            <person name="Palculict T."/>
            <person name="Patil S."/>
            <person name="Pu L.-L."/>
            <person name="Saada N."/>
            <person name="Tang L."/>
            <person name="Weissenberger G."/>
            <person name="Zhu Y."/>
            <person name="Hemphill L."/>
            <person name="Shang Y."/>
            <person name="Youmans B."/>
            <person name="Ayvaz T."/>
            <person name="Ross M."/>
            <person name="Santibanez J."/>
            <person name="Aqrawi P."/>
            <person name="Gross S."/>
            <person name="Joshi V."/>
            <person name="Fowler G."/>
            <person name="Nazareth L."/>
            <person name="Reid J."/>
            <person name="Worley K."/>
            <person name="Petrosino J."/>
            <person name="Highlander S."/>
            <person name="Gibbs R."/>
        </authorList>
    </citation>
    <scope>NUCLEOTIDE SEQUENCE [LARGE SCALE GENOMIC DNA]</scope>
    <source>
        <strain evidence="6 7">ATCC 23263</strain>
    </source>
</reference>
<dbReference type="Pfam" id="PF01923">
    <property type="entry name" value="Cob_adeno_trans"/>
    <property type="match status" value="1"/>
</dbReference>
<dbReference type="GO" id="GO:0008817">
    <property type="term" value="F:corrinoid adenosyltransferase activity"/>
    <property type="evidence" value="ECO:0007669"/>
    <property type="project" value="InterPro"/>
</dbReference>
<dbReference type="STRING" id="887929.HMP0721_1627"/>